<gene>
    <name evidence="10" type="ORF">SteCoe_13650</name>
</gene>
<name>A0A1R2C7Z2_9CILI</name>
<feature type="transmembrane region" description="Helical" evidence="7">
    <location>
        <begin position="244"/>
        <end position="264"/>
    </location>
</feature>
<dbReference type="InterPro" id="IPR001594">
    <property type="entry name" value="Palmitoyltrfase_DHHC"/>
</dbReference>
<evidence type="ECO:0000256" key="8">
    <source>
        <dbReference type="SAM" id="SignalP"/>
    </source>
</evidence>
<keyword evidence="6 7" id="KW-0012">Acyltransferase</keyword>
<dbReference type="EC" id="2.3.1.225" evidence="7"/>
<evidence type="ECO:0000256" key="7">
    <source>
        <dbReference type="RuleBase" id="RU079119"/>
    </source>
</evidence>
<dbReference type="PROSITE" id="PS50216">
    <property type="entry name" value="DHHC"/>
    <property type="match status" value="1"/>
</dbReference>
<evidence type="ECO:0000256" key="2">
    <source>
        <dbReference type="ARBA" id="ARBA00022679"/>
    </source>
</evidence>
<keyword evidence="5 7" id="KW-0472">Membrane</keyword>
<dbReference type="GO" id="GO:0016020">
    <property type="term" value="C:membrane"/>
    <property type="evidence" value="ECO:0007669"/>
    <property type="project" value="UniProtKB-SubCell"/>
</dbReference>
<proteinExistence type="inferred from homology"/>
<keyword evidence="4 7" id="KW-1133">Transmembrane helix</keyword>
<dbReference type="GO" id="GO:0019706">
    <property type="term" value="F:protein-cysteine S-palmitoyltransferase activity"/>
    <property type="evidence" value="ECO:0007669"/>
    <property type="project" value="UniProtKB-EC"/>
</dbReference>
<feature type="domain" description="Palmitoyltransferase DHHC" evidence="9">
    <location>
        <begin position="161"/>
        <end position="281"/>
    </location>
</feature>
<sequence>MFWVFWTTTLASFIFYFWAALSDPGFLVNSTSESLEKPSHKRQPSSTISKATIASAIRHINPSPNTTALQHQIHLHSCDNSRSERINLSGNSEESFSQQFHQLSEGSIPNLNFVDNLSKIIISKPIPYKPEPASPLIYSQEDGDLSNRESSLKKPDFCVLFCIICHINQPMRAKHCHQCGKCVAMFDHHCPFLGTCVGEKNRLLFFWYVFFQALECWSGLAVCVGGMSERTKDWDAWVRNNAQYIVLGSVAFILALLISILWLYHLNLACRNITTWENLRWEKINYLEGHKSSPFSKGLAQNILYYCKFHRTITDWQKV</sequence>
<dbReference type="GO" id="GO:0006612">
    <property type="term" value="P:protein targeting to membrane"/>
    <property type="evidence" value="ECO:0007669"/>
    <property type="project" value="TreeGrafter"/>
</dbReference>
<dbReference type="OrthoDB" id="331948at2759"/>
<comment type="domain">
    <text evidence="7">The DHHC domain is required for palmitoyltransferase activity.</text>
</comment>
<dbReference type="Proteomes" id="UP000187209">
    <property type="component" value="Unassembled WGS sequence"/>
</dbReference>
<comment type="similarity">
    <text evidence="7">Belongs to the DHHC palmitoyltransferase family.</text>
</comment>
<keyword evidence="3 7" id="KW-0812">Transmembrane</keyword>
<dbReference type="GO" id="GO:0005794">
    <property type="term" value="C:Golgi apparatus"/>
    <property type="evidence" value="ECO:0007669"/>
    <property type="project" value="TreeGrafter"/>
</dbReference>
<dbReference type="GO" id="GO:0005783">
    <property type="term" value="C:endoplasmic reticulum"/>
    <property type="evidence" value="ECO:0007669"/>
    <property type="project" value="TreeGrafter"/>
</dbReference>
<keyword evidence="8" id="KW-0732">Signal</keyword>
<organism evidence="10 11">
    <name type="scientific">Stentor coeruleus</name>
    <dbReference type="NCBI Taxonomy" id="5963"/>
    <lineage>
        <taxon>Eukaryota</taxon>
        <taxon>Sar</taxon>
        <taxon>Alveolata</taxon>
        <taxon>Ciliophora</taxon>
        <taxon>Postciliodesmatophora</taxon>
        <taxon>Heterotrichea</taxon>
        <taxon>Heterotrichida</taxon>
        <taxon>Stentoridae</taxon>
        <taxon>Stentor</taxon>
    </lineage>
</organism>
<keyword evidence="2 7" id="KW-0808">Transferase</keyword>
<dbReference type="Pfam" id="PF01529">
    <property type="entry name" value="DHHC"/>
    <property type="match status" value="1"/>
</dbReference>
<evidence type="ECO:0000256" key="6">
    <source>
        <dbReference type="ARBA" id="ARBA00023315"/>
    </source>
</evidence>
<feature type="chain" id="PRO_5013136692" description="Palmitoyltransferase" evidence="8">
    <location>
        <begin position="23"/>
        <end position="319"/>
    </location>
</feature>
<feature type="signal peptide" evidence="8">
    <location>
        <begin position="1"/>
        <end position="22"/>
    </location>
</feature>
<protein>
    <recommendedName>
        <fullName evidence="7">Palmitoyltransferase</fullName>
        <ecNumber evidence="7">2.3.1.225</ecNumber>
    </recommendedName>
</protein>
<evidence type="ECO:0000256" key="1">
    <source>
        <dbReference type="ARBA" id="ARBA00004141"/>
    </source>
</evidence>
<evidence type="ECO:0000256" key="5">
    <source>
        <dbReference type="ARBA" id="ARBA00023136"/>
    </source>
</evidence>
<dbReference type="EMBL" id="MPUH01000247">
    <property type="protein sequence ID" value="OMJ85119.1"/>
    <property type="molecule type" value="Genomic_DNA"/>
</dbReference>
<accession>A0A1R2C7Z2</accession>
<reference evidence="10 11" key="1">
    <citation type="submission" date="2016-11" db="EMBL/GenBank/DDBJ databases">
        <title>The macronuclear genome of Stentor coeruleus: a giant cell with tiny introns.</title>
        <authorList>
            <person name="Slabodnick M."/>
            <person name="Ruby J.G."/>
            <person name="Reiff S.B."/>
            <person name="Swart E.C."/>
            <person name="Gosai S."/>
            <person name="Prabakaran S."/>
            <person name="Witkowska E."/>
            <person name="Larue G.E."/>
            <person name="Fisher S."/>
            <person name="Freeman R.M."/>
            <person name="Gunawardena J."/>
            <person name="Chu W."/>
            <person name="Stover N.A."/>
            <person name="Gregory B.D."/>
            <person name="Nowacki M."/>
            <person name="Derisi J."/>
            <person name="Roy S.W."/>
            <person name="Marshall W.F."/>
            <person name="Sood P."/>
        </authorList>
    </citation>
    <scope>NUCLEOTIDE SEQUENCE [LARGE SCALE GENOMIC DNA]</scope>
    <source>
        <strain evidence="10">WM001</strain>
    </source>
</reference>
<dbReference type="AlphaFoldDB" id="A0A1R2C7Z2"/>
<evidence type="ECO:0000259" key="9">
    <source>
        <dbReference type="Pfam" id="PF01529"/>
    </source>
</evidence>
<evidence type="ECO:0000313" key="10">
    <source>
        <dbReference type="EMBL" id="OMJ85119.1"/>
    </source>
</evidence>
<dbReference type="PANTHER" id="PTHR22883">
    <property type="entry name" value="ZINC FINGER DHHC DOMAIN CONTAINING PROTEIN"/>
    <property type="match status" value="1"/>
</dbReference>
<keyword evidence="11" id="KW-1185">Reference proteome</keyword>
<evidence type="ECO:0000256" key="3">
    <source>
        <dbReference type="ARBA" id="ARBA00022692"/>
    </source>
</evidence>
<feature type="transmembrane region" description="Helical" evidence="7">
    <location>
        <begin position="205"/>
        <end position="224"/>
    </location>
</feature>
<evidence type="ECO:0000256" key="4">
    <source>
        <dbReference type="ARBA" id="ARBA00022989"/>
    </source>
</evidence>
<comment type="caution">
    <text evidence="10">The sequence shown here is derived from an EMBL/GenBank/DDBJ whole genome shotgun (WGS) entry which is preliminary data.</text>
</comment>
<dbReference type="InterPro" id="IPR039859">
    <property type="entry name" value="PFA4/ZDH16/20/ERF2-like"/>
</dbReference>
<comment type="catalytic activity">
    <reaction evidence="7">
        <text>L-cysteinyl-[protein] + hexadecanoyl-CoA = S-hexadecanoyl-L-cysteinyl-[protein] + CoA</text>
        <dbReference type="Rhea" id="RHEA:36683"/>
        <dbReference type="Rhea" id="RHEA-COMP:10131"/>
        <dbReference type="Rhea" id="RHEA-COMP:11032"/>
        <dbReference type="ChEBI" id="CHEBI:29950"/>
        <dbReference type="ChEBI" id="CHEBI:57287"/>
        <dbReference type="ChEBI" id="CHEBI:57379"/>
        <dbReference type="ChEBI" id="CHEBI:74151"/>
        <dbReference type="EC" id="2.3.1.225"/>
    </reaction>
</comment>
<evidence type="ECO:0000313" key="11">
    <source>
        <dbReference type="Proteomes" id="UP000187209"/>
    </source>
</evidence>
<comment type="subcellular location">
    <subcellularLocation>
        <location evidence="1">Membrane</location>
        <topology evidence="1">Multi-pass membrane protein</topology>
    </subcellularLocation>
</comment>